<feature type="domain" description="FUZ/MON1/HPS1 third Longin" evidence="4">
    <location>
        <begin position="434"/>
        <end position="580"/>
    </location>
</feature>
<name>A0A8J6L621_TENMO</name>
<dbReference type="AlphaFoldDB" id="A0A8J6L621"/>
<dbReference type="InterPro" id="IPR043972">
    <property type="entry name" value="FUZ/MON1/HPS1_longin_1"/>
</dbReference>
<comment type="caution">
    <text evidence="5">The sequence shown here is derived from an EMBL/GenBank/DDBJ whole genome shotgun (WGS) entry which is preliminary data.</text>
</comment>
<dbReference type="PANTHER" id="PTHR12761:SF1">
    <property type="entry name" value="BLOC-3 COMPLEX MEMBER HPS1"/>
    <property type="match status" value="1"/>
</dbReference>
<reference evidence="5" key="2">
    <citation type="submission" date="2021-08" db="EMBL/GenBank/DDBJ databases">
        <authorList>
            <person name="Eriksson T."/>
        </authorList>
    </citation>
    <scope>NUCLEOTIDE SEQUENCE</scope>
    <source>
        <strain evidence="5">Stoneville</strain>
        <tissue evidence="5">Whole head</tissue>
    </source>
</reference>
<keyword evidence="6" id="KW-1185">Reference proteome</keyword>
<evidence type="ECO:0000259" key="4">
    <source>
        <dbReference type="Pfam" id="PF19038"/>
    </source>
</evidence>
<dbReference type="Gene3D" id="3.90.830.10">
    <property type="entry name" value="Syntaxin Binding Protein 1, Chain A, domain 2"/>
    <property type="match status" value="1"/>
</dbReference>
<dbReference type="InterPro" id="IPR043155">
    <property type="entry name" value="VPS33_dom3b"/>
</dbReference>
<dbReference type="EMBL" id="JABDTM020028467">
    <property type="protein sequence ID" value="KAH0808880.1"/>
    <property type="molecule type" value="Genomic_DNA"/>
</dbReference>
<dbReference type="InterPro" id="IPR043970">
    <property type="entry name" value="FUZ/MON1/HPS1_longin_3"/>
</dbReference>
<dbReference type="InterPro" id="IPR027482">
    <property type="entry name" value="Sec1-like_dom2"/>
</dbReference>
<evidence type="ECO:0000313" key="6">
    <source>
        <dbReference type="Proteomes" id="UP000719412"/>
    </source>
</evidence>
<feature type="domain" description="FUZ/MON1/HPS1 first Longin" evidence="2">
    <location>
        <begin position="2"/>
        <end position="146"/>
    </location>
</feature>
<dbReference type="Proteomes" id="UP000719412">
    <property type="component" value="Unassembled WGS sequence"/>
</dbReference>
<organism evidence="5 6">
    <name type="scientific">Tenebrio molitor</name>
    <name type="common">Yellow mealworm beetle</name>
    <dbReference type="NCBI Taxonomy" id="7067"/>
    <lineage>
        <taxon>Eukaryota</taxon>
        <taxon>Metazoa</taxon>
        <taxon>Ecdysozoa</taxon>
        <taxon>Arthropoda</taxon>
        <taxon>Hexapoda</taxon>
        <taxon>Insecta</taxon>
        <taxon>Pterygota</taxon>
        <taxon>Neoptera</taxon>
        <taxon>Endopterygota</taxon>
        <taxon>Coleoptera</taxon>
        <taxon>Polyphaga</taxon>
        <taxon>Cucujiformia</taxon>
        <taxon>Tenebrionidae</taxon>
        <taxon>Tenebrio</taxon>
    </lineage>
</organism>
<dbReference type="Pfam" id="PF00995">
    <property type="entry name" value="Sec1"/>
    <property type="match status" value="1"/>
</dbReference>
<protein>
    <recommendedName>
        <fullName evidence="7">Vacuolar protein sorting-associated protein 33B</fullName>
    </recommendedName>
</protein>
<gene>
    <name evidence="5" type="ORF">GEV33_013909</name>
</gene>
<reference evidence="5" key="1">
    <citation type="journal article" date="2020" name="J Insects Food Feed">
        <title>The yellow mealworm (Tenebrio molitor) genome: a resource for the emerging insects as food and feed industry.</title>
        <authorList>
            <person name="Eriksson T."/>
            <person name="Andere A."/>
            <person name="Kelstrup H."/>
            <person name="Emery V."/>
            <person name="Picard C."/>
        </authorList>
    </citation>
    <scope>NUCLEOTIDE SEQUENCE</scope>
    <source>
        <strain evidence="5">Stoneville</strain>
        <tissue evidence="5">Whole head</tissue>
    </source>
</reference>
<dbReference type="Pfam" id="PF19037">
    <property type="entry name" value="Fuz_longin_2"/>
    <property type="match status" value="1"/>
</dbReference>
<dbReference type="Gene3D" id="1.25.40.850">
    <property type="match status" value="1"/>
</dbReference>
<accession>A0A8J6L621</accession>
<evidence type="ECO:0000259" key="3">
    <source>
        <dbReference type="Pfam" id="PF19037"/>
    </source>
</evidence>
<dbReference type="GO" id="GO:0031085">
    <property type="term" value="C:BLOC-3 complex"/>
    <property type="evidence" value="ECO:0007669"/>
    <property type="project" value="TreeGrafter"/>
</dbReference>
<feature type="domain" description="FUZ/MON1/HPS1 second Longin" evidence="3">
    <location>
        <begin position="189"/>
        <end position="292"/>
    </location>
</feature>
<sequence length="1132" mass="128696">MKCLLVFDHLNDVVYTKYDEKFSQHIRDFAAHQGFVNPENSDVIIDDNVLVQIFSPIITSQRIMNCQFGNSYTSIQCEGGLNMCFDEYMGYLFVSVAQEDIHSIKKYINICITVVRYLCGPDVCQLKVCEKRAAAATRLIDSWVHLQNNDQAVFVEAVEQLIVNSDVSSVTLQILRKSVDKLISSIDCSKIHAMVLVNNKFLSLYSSQNAKELSASDILFATIVSQSSATKFEQTTYKVDSLQVLLAGSDQNPCCLAHVVHVIPICEGINLLYLLEVGNLAISSSLYEAFFHLHTMQLVQIQKDVDTLRPAFENLDLAMKRLNDALKKNKNNTIEYSAKQLIKKWDIIRKKYLDFLKTTSDEALLRAETLALGLLENLKQLLSLMAVDDKILTSTRNQTVEVAKIVSEKLNSYNEFLKVKDSLTINKYLEEFPGLVHFLYVDRVSHRVTAPTLDFSADETNRLTKNKIWAMIKFSRNHLQEGNLSLMWKDTIFNYAYFVWFEDTSGTPMKPLVYPTNSSKALPLPGLLGSDFYRKLKEVCFPKMSSAKIRCYELFCVHLGLVTASCVLEHTRRLAATIWELRGLKAHPIDLLGNGVEKIFKLDSTCPQFDDTPVFYMIFSKLTVFRQVVDQIRSQINQENPVKNKFHVIVVPRYLYHFQEKLEELGLIYSVIKLHSFQWFPLNLDVGILSLELPNIFKSLFLQSDFTFLPPLARALWNLFFVIGKPRFIVALGEYSKKILSQVDLLIENQGDTDKLESDIGGLIVIDRNVDYSSALLTPGTYTALLNEVYGVSSGVCEYKEDGGQQKNEGRINPVVKKQPVNFTLDSNQDSVYADIKNRYFTEVTSVLSTLTKQLKTEKVQSKEMALDEIKRYVQTQLQATKSRKKFITNHLLAAETIINVLGSRYETQQEIEADIIRNTNRSANFSYLEESLCVEDSEHVSLRLFCLLSVTQKLSESEVKSFWRKFLHQFGFSYSFAYRYLINANFIAEPAPTNSKIRLPKFATKEFYTNANKLKQIPPNPEKINLKFPTCASYVFGGVYIPLITQIASMILNSTPIDEISIKLSGLGVLSLRNDKGFPLERRSLLIYLVGGVTYAEIAACNLLETLTGSRIIIFSDRIITGNDLMKEILS</sequence>
<dbReference type="InterPro" id="IPR043127">
    <property type="entry name" value="Sec-1-like_dom3a"/>
</dbReference>
<evidence type="ECO:0008006" key="7">
    <source>
        <dbReference type="Google" id="ProtNLM"/>
    </source>
</evidence>
<dbReference type="GO" id="GO:0005085">
    <property type="term" value="F:guanyl-nucleotide exchange factor activity"/>
    <property type="evidence" value="ECO:0007669"/>
    <property type="project" value="TreeGrafter"/>
</dbReference>
<dbReference type="PANTHER" id="PTHR12761">
    <property type="entry name" value="HERMANSKY-PUDLAK SYNDROME PROTEIN 1"/>
    <property type="match status" value="1"/>
</dbReference>
<dbReference type="SUPFAM" id="SSF56815">
    <property type="entry name" value="Sec1/munc18-like (SM) proteins"/>
    <property type="match status" value="1"/>
</dbReference>
<dbReference type="InterPro" id="IPR043971">
    <property type="entry name" value="FUZ/MON1/HPS1_longin_2"/>
</dbReference>
<dbReference type="Gene3D" id="3.40.50.2060">
    <property type="match status" value="1"/>
</dbReference>
<dbReference type="GO" id="GO:0016192">
    <property type="term" value="P:vesicle-mediated transport"/>
    <property type="evidence" value="ECO:0007669"/>
    <property type="project" value="InterPro"/>
</dbReference>
<proteinExistence type="inferred from homology"/>
<evidence type="ECO:0000313" key="5">
    <source>
        <dbReference type="EMBL" id="KAH0808880.1"/>
    </source>
</evidence>
<dbReference type="Pfam" id="PF19038">
    <property type="entry name" value="Fuz_longin_3"/>
    <property type="match status" value="1"/>
</dbReference>
<dbReference type="InterPro" id="IPR026053">
    <property type="entry name" value="HPS1"/>
</dbReference>
<dbReference type="InterPro" id="IPR043154">
    <property type="entry name" value="Sec-1-like_dom1"/>
</dbReference>
<dbReference type="InterPro" id="IPR001619">
    <property type="entry name" value="Sec1-like"/>
</dbReference>
<comment type="similarity">
    <text evidence="1">Belongs to the STXBP/unc-18/SEC1 family.</text>
</comment>
<dbReference type="Pfam" id="PF19036">
    <property type="entry name" value="Fuz_longin_1"/>
    <property type="match status" value="1"/>
</dbReference>
<dbReference type="Gene3D" id="3.40.50.1910">
    <property type="match status" value="2"/>
</dbReference>
<evidence type="ECO:0000259" key="2">
    <source>
        <dbReference type="Pfam" id="PF19036"/>
    </source>
</evidence>
<evidence type="ECO:0000256" key="1">
    <source>
        <dbReference type="ARBA" id="ARBA00009884"/>
    </source>
</evidence>
<dbReference type="InterPro" id="IPR036045">
    <property type="entry name" value="Sec1-like_sf"/>
</dbReference>